<name>A0A431TPV3_9BURK</name>
<dbReference type="PANTHER" id="PTHR36154">
    <property type="entry name" value="DNA-BINDING TRANSCRIPTIONAL ACTIVATOR ALPA"/>
    <property type="match status" value="1"/>
</dbReference>
<sequence length="75" mass="8596">MPPPPPSRPSTRLLRSKEAIALTGLSRSSFYERQNPKSRYFDKTFPSPVQIGQSAMGYREDELDAWIASRPQKDR</sequence>
<proteinExistence type="predicted"/>
<comment type="caution">
    <text evidence="1">The sequence shown here is derived from an EMBL/GenBank/DDBJ whole genome shotgun (WGS) entry which is preliminary data.</text>
</comment>
<protein>
    <submittedName>
        <fullName evidence="1">AlpA family phage regulatory protein</fullName>
    </submittedName>
</protein>
<dbReference type="Proteomes" id="UP000267418">
    <property type="component" value="Unassembled WGS sequence"/>
</dbReference>
<dbReference type="PANTHER" id="PTHR36154:SF1">
    <property type="entry name" value="DNA-BINDING TRANSCRIPTIONAL ACTIVATOR ALPA"/>
    <property type="match status" value="1"/>
</dbReference>
<dbReference type="Pfam" id="PF05930">
    <property type="entry name" value="Phage_AlpA"/>
    <property type="match status" value="1"/>
</dbReference>
<dbReference type="EMBL" id="RXOE01000002">
    <property type="protein sequence ID" value="RTQ35732.1"/>
    <property type="molecule type" value="Genomic_DNA"/>
</dbReference>
<reference evidence="1 2" key="1">
    <citation type="submission" date="2018-12" db="EMBL/GenBank/DDBJ databases">
        <title>The genome of Variovorax gossypii DSM 100435.</title>
        <authorList>
            <person name="Gao J."/>
            <person name="Sun J."/>
        </authorList>
    </citation>
    <scope>NUCLEOTIDE SEQUENCE [LARGE SCALE GENOMIC DNA]</scope>
    <source>
        <strain evidence="1 2">DSM 100435</strain>
    </source>
</reference>
<dbReference type="AlphaFoldDB" id="A0A431TPV3"/>
<keyword evidence="2" id="KW-1185">Reference proteome</keyword>
<evidence type="ECO:0000313" key="2">
    <source>
        <dbReference type="Proteomes" id="UP000267418"/>
    </source>
</evidence>
<dbReference type="InterPro" id="IPR052931">
    <property type="entry name" value="Prophage_regulatory_activator"/>
</dbReference>
<dbReference type="OrthoDB" id="9182156at2"/>
<organism evidence="1 2">
    <name type="scientific">Variovorax gossypii</name>
    <dbReference type="NCBI Taxonomy" id="1679495"/>
    <lineage>
        <taxon>Bacteria</taxon>
        <taxon>Pseudomonadati</taxon>
        <taxon>Pseudomonadota</taxon>
        <taxon>Betaproteobacteria</taxon>
        <taxon>Burkholderiales</taxon>
        <taxon>Comamonadaceae</taxon>
        <taxon>Variovorax</taxon>
    </lineage>
</organism>
<accession>A0A431TPV3</accession>
<dbReference type="InterPro" id="IPR010260">
    <property type="entry name" value="AlpA"/>
</dbReference>
<gene>
    <name evidence="1" type="ORF">EJP69_14425</name>
</gene>
<evidence type="ECO:0000313" key="1">
    <source>
        <dbReference type="EMBL" id="RTQ35732.1"/>
    </source>
</evidence>